<dbReference type="Proteomes" id="UP000741360">
    <property type="component" value="Unassembled WGS sequence"/>
</dbReference>
<comment type="caution">
    <text evidence="4">The sequence shown here is derived from an EMBL/GenBank/DDBJ whole genome shotgun (WGS) entry which is preliminary data.</text>
</comment>
<gene>
    <name evidence="4" type="ORF">HYY65_13395</name>
</gene>
<dbReference type="PANTHER" id="PTHR43673">
    <property type="entry name" value="NAD(P)H NITROREDUCTASE YDGI-RELATED"/>
    <property type="match status" value="1"/>
</dbReference>
<dbReference type="AlphaFoldDB" id="A0A932GSA7"/>
<reference evidence="4" key="1">
    <citation type="submission" date="2020-07" db="EMBL/GenBank/DDBJ databases">
        <title>Huge and variable diversity of episymbiotic CPR bacteria and DPANN archaea in groundwater ecosystems.</title>
        <authorList>
            <person name="He C.Y."/>
            <person name="Keren R."/>
            <person name="Whittaker M."/>
            <person name="Farag I.F."/>
            <person name="Doudna J."/>
            <person name="Cate J.H.D."/>
            <person name="Banfield J.F."/>
        </authorList>
    </citation>
    <scope>NUCLEOTIDE SEQUENCE</scope>
    <source>
        <strain evidence="4">NC_groundwater_717_Ag_S-0.2um_59_8</strain>
    </source>
</reference>
<dbReference type="Pfam" id="PF00881">
    <property type="entry name" value="Nitroreductase"/>
    <property type="match status" value="2"/>
</dbReference>
<keyword evidence="2" id="KW-0560">Oxidoreductase</keyword>
<dbReference type="Gene3D" id="3.40.109.10">
    <property type="entry name" value="NADH Oxidase"/>
    <property type="match status" value="1"/>
</dbReference>
<name>A0A932GSA7_UNCTE</name>
<accession>A0A932GSA7</accession>
<evidence type="ECO:0000313" key="5">
    <source>
        <dbReference type="Proteomes" id="UP000741360"/>
    </source>
</evidence>
<comment type="similarity">
    <text evidence="1">Belongs to the nitroreductase family.</text>
</comment>
<dbReference type="SUPFAM" id="SSF55469">
    <property type="entry name" value="FMN-dependent nitroreductase-like"/>
    <property type="match status" value="1"/>
</dbReference>
<protein>
    <submittedName>
        <fullName evidence="4">Nitroreductase family protein</fullName>
    </submittedName>
</protein>
<feature type="domain" description="Nitroreductase" evidence="3">
    <location>
        <begin position="8"/>
        <end position="58"/>
    </location>
</feature>
<proteinExistence type="inferred from homology"/>
<organism evidence="4 5">
    <name type="scientific">Tectimicrobiota bacterium</name>
    <dbReference type="NCBI Taxonomy" id="2528274"/>
    <lineage>
        <taxon>Bacteria</taxon>
        <taxon>Pseudomonadati</taxon>
        <taxon>Nitrospinota/Tectimicrobiota group</taxon>
        <taxon>Candidatus Tectimicrobiota</taxon>
    </lineage>
</organism>
<sequence length="175" mass="19323">MEAYLAIVSKREVRDYLPDPIREEEMNQILEAGRASGSSRNRQHWRFILMRDRKRLRELSVLVTRPANLTGCAAAIVVVLTNPRAQFDAGRAAQNMMLAAWSLGIGSCPNTPADEPGLKTALRVPGEAGIPTIISLGYPAPGAPRPRPRAKPEEVLARIDRLPLKDLVYREVYGG</sequence>
<evidence type="ECO:0000313" key="4">
    <source>
        <dbReference type="EMBL" id="MBI3016020.1"/>
    </source>
</evidence>
<dbReference type="EMBL" id="JACPSX010000258">
    <property type="protein sequence ID" value="MBI3016020.1"/>
    <property type="molecule type" value="Genomic_DNA"/>
</dbReference>
<evidence type="ECO:0000256" key="1">
    <source>
        <dbReference type="ARBA" id="ARBA00007118"/>
    </source>
</evidence>
<evidence type="ECO:0000256" key="2">
    <source>
        <dbReference type="ARBA" id="ARBA00023002"/>
    </source>
</evidence>
<dbReference type="InterPro" id="IPR029479">
    <property type="entry name" value="Nitroreductase"/>
</dbReference>
<dbReference type="GO" id="GO:0016491">
    <property type="term" value="F:oxidoreductase activity"/>
    <property type="evidence" value="ECO:0007669"/>
    <property type="project" value="UniProtKB-KW"/>
</dbReference>
<dbReference type="InterPro" id="IPR000415">
    <property type="entry name" value="Nitroreductase-like"/>
</dbReference>
<evidence type="ECO:0000259" key="3">
    <source>
        <dbReference type="Pfam" id="PF00881"/>
    </source>
</evidence>
<feature type="domain" description="Nitroreductase" evidence="3">
    <location>
        <begin position="83"/>
        <end position="138"/>
    </location>
</feature>
<dbReference type="PANTHER" id="PTHR43673:SF10">
    <property type="entry name" value="NADH DEHYDROGENASE_NAD(P)H NITROREDUCTASE XCC3605-RELATED"/>
    <property type="match status" value="1"/>
</dbReference>